<dbReference type="EMBL" id="PUEJ01000004">
    <property type="protein sequence ID" value="PRH87530.1"/>
    <property type="molecule type" value="Genomic_DNA"/>
</dbReference>
<sequence>MARRIRIPLLIDLLEVEDAAAIAAIDRDPRLDRAYGRAGPLFNRMLGGRLTRIFAVDGIPFPTMRARHDEERRAVQAALAARLHEAVLPELSGKHPLVAYVRGTGPRERVGPALQAVIARQFDPAFTVQEAEAQRLWDAAVRFDAAARTVNPLHWLQQALFGTLHADRNILAGAVGRDPVAIHAVGIAVHNLVASLDRLRAHHDDPGRRFALDGTAAAIASLTAPDSVLRQAKGIADIPGGSLEPGALVRFKLAHAAGRTLDPATAFQSASWSACPASGFVFRLLAAIWTAARTEDEAP</sequence>
<organism evidence="1 2">
    <name type="scientific">Labrys okinawensis</name>
    <dbReference type="NCBI Taxonomy" id="346911"/>
    <lineage>
        <taxon>Bacteria</taxon>
        <taxon>Pseudomonadati</taxon>
        <taxon>Pseudomonadota</taxon>
        <taxon>Alphaproteobacteria</taxon>
        <taxon>Hyphomicrobiales</taxon>
        <taxon>Xanthobacteraceae</taxon>
        <taxon>Labrys</taxon>
    </lineage>
</organism>
<evidence type="ECO:0000313" key="1">
    <source>
        <dbReference type="EMBL" id="PRH87530.1"/>
    </source>
</evidence>
<dbReference type="AlphaFoldDB" id="A0A2S9QDZ7"/>
<dbReference type="RefSeq" id="WP_105862460.1">
    <property type="nucleotide sequence ID" value="NZ_PUEJ01000004.1"/>
</dbReference>
<reference evidence="1 2" key="1">
    <citation type="submission" date="2018-02" db="EMBL/GenBank/DDBJ databases">
        <title>Whole genome sequencing of endophytic bacterium.</title>
        <authorList>
            <person name="Eedara R."/>
            <person name="Podile A.R."/>
        </authorList>
    </citation>
    <scope>NUCLEOTIDE SEQUENCE [LARGE SCALE GENOMIC DNA]</scope>
    <source>
        <strain evidence="1 2">RP1T</strain>
    </source>
</reference>
<protein>
    <submittedName>
        <fullName evidence="1">Uncharacterized protein</fullName>
    </submittedName>
</protein>
<evidence type="ECO:0000313" key="2">
    <source>
        <dbReference type="Proteomes" id="UP000237682"/>
    </source>
</evidence>
<keyword evidence="2" id="KW-1185">Reference proteome</keyword>
<dbReference type="OrthoDB" id="115102at2"/>
<name>A0A2S9QDZ7_9HYPH</name>
<proteinExistence type="predicted"/>
<gene>
    <name evidence="1" type="ORF">C5L14_13050</name>
</gene>
<dbReference type="Proteomes" id="UP000237682">
    <property type="component" value="Unassembled WGS sequence"/>
</dbReference>
<comment type="caution">
    <text evidence="1">The sequence shown here is derived from an EMBL/GenBank/DDBJ whole genome shotgun (WGS) entry which is preliminary data.</text>
</comment>
<accession>A0A2S9QDZ7</accession>